<evidence type="ECO:0000313" key="3">
    <source>
        <dbReference type="Proteomes" id="UP001629432"/>
    </source>
</evidence>
<evidence type="ECO:0000313" key="2">
    <source>
        <dbReference type="EMBL" id="MFM0638102.1"/>
    </source>
</evidence>
<dbReference type="CDD" id="cd07012">
    <property type="entry name" value="PBP2_Bug_TTT"/>
    <property type="match status" value="1"/>
</dbReference>
<dbReference type="Gene3D" id="3.40.190.150">
    <property type="entry name" value="Bordetella uptake gene, domain 1"/>
    <property type="match status" value="1"/>
</dbReference>
<organism evidence="2 3">
    <name type="scientific">Paraburkholderia metrosideri</name>
    <dbReference type="NCBI Taxonomy" id="580937"/>
    <lineage>
        <taxon>Bacteria</taxon>
        <taxon>Pseudomonadati</taxon>
        <taxon>Pseudomonadota</taxon>
        <taxon>Betaproteobacteria</taxon>
        <taxon>Burkholderiales</taxon>
        <taxon>Burkholderiaceae</taxon>
        <taxon>Paraburkholderia</taxon>
    </lineage>
</organism>
<dbReference type="Proteomes" id="UP001629432">
    <property type="component" value="Unassembled WGS sequence"/>
</dbReference>
<keyword evidence="3" id="KW-1185">Reference proteome</keyword>
<dbReference type="Pfam" id="PF03401">
    <property type="entry name" value="TctC"/>
    <property type="match status" value="1"/>
</dbReference>
<name>A0ABW9DVV6_9BURK</name>
<sequence>MNDIPASVEMILPYVRGGGSDQRARLTAKYLARYLDRPVEVVNRPGAVTGHTAIAEATPDGSTIGFVTGEIGMMHWHRGVTDLTPRDYTALAVPFVESSAVIVRNDSPFATLIEFLEHCRLHSVVGSGGPDFSVWKLSLIGLLHAAGISPDCLGWIETYSGEQGLANVLEGNAIVAPITMTDAREFLRNGQARALATMEDKRHDAFPQVPTVLESVGIPWAVAHWRGAVAPRGLSDAHRGIYLNAFRKLEQDADFQAEARANFFTLRWRHGSDFEQYMNEDDAQFGKIIDELGTKAGSASGLY</sequence>
<reference evidence="2 3" key="1">
    <citation type="journal article" date="2024" name="Chem. Sci.">
        <title>Discovery of megapolipeptins by genome mining of a Burkholderiales bacteria collection.</title>
        <authorList>
            <person name="Paulo B.S."/>
            <person name="Recchia M.J.J."/>
            <person name="Lee S."/>
            <person name="Fergusson C.H."/>
            <person name="Romanowski S.B."/>
            <person name="Hernandez A."/>
            <person name="Krull N."/>
            <person name="Liu D.Y."/>
            <person name="Cavanagh H."/>
            <person name="Bos A."/>
            <person name="Gray C.A."/>
            <person name="Murphy B.T."/>
            <person name="Linington R.G."/>
            <person name="Eustaquio A.S."/>
        </authorList>
    </citation>
    <scope>NUCLEOTIDE SEQUENCE [LARGE SCALE GENOMIC DNA]</scope>
    <source>
        <strain evidence="2 3">RL17-338-BIC-A</strain>
    </source>
</reference>
<gene>
    <name evidence="2" type="ORF">PQQ63_15480</name>
</gene>
<evidence type="ECO:0000256" key="1">
    <source>
        <dbReference type="ARBA" id="ARBA00006987"/>
    </source>
</evidence>
<accession>A0ABW9DVV6</accession>
<dbReference type="PIRSF" id="PIRSF017082">
    <property type="entry name" value="YflP"/>
    <property type="match status" value="1"/>
</dbReference>
<comment type="caution">
    <text evidence="2">The sequence shown here is derived from an EMBL/GenBank/DDBJ whole genome shotgun (WGS) entry which is preliminary data.</text>
</comment>
<dbReference type="InterPro" id="IPR042100">
    <property type="entry name" value="Bug_dom1"/>
</dbReference>
<proteinExistence type="inferred from homology"/>
<comment type="similarity">
    <text evidence="1">Belongs to the UPF0065 (bug) family.</text>
</comment>
<dbReference type="PANTHER" id="PTHR42928:SF5">
    <property type="entry name" value="BLR1237 PROTEIN"/>
    <property type="match status" value="1"/>
</dbReference>
<protein>
    <submittedName>
        <fullName evidence="2">Tripartite tricarboxylate transporter substrate binding protein</fullName>
    </submittedName>
</protein>
<dbReference type="RefSeq" id="WP_408234360.1">
    <property type="nucleotide sequence ID" value="NZ_JAQQCF010000012.1"/>
</dbReference>
<dbReference type="Gene3D" id="3.40.190.10">
    <property type="entry name" value="Periplasmic binding protein-like II"/>
    <property type="match status" value="1"/>
</dbReference>
<dbReference type="InterPro" id="IPR005064">
    <property type="entry name" value="BUG"/>
</dbReference>
<dbReference type="EMBL" id="JAQQCF010000012">
    <property type="protein sequence ID" value="MFM0638102.1"/>
    <property type="molecule type" value="Genomic_DNA"/>
</dbReference>
<dbReference type="PANTHER" id="PTHR42928">
    <property type="entry name" value="TRICARBOXYLATE-BINDING PROTEIN"/>
    <property type="match status" value="1"/>
</dbReference>